<dbReference type="Proteomes" id="UP000694892">
    <property type="component" value="Chromosome 9_10L"/>
</dbReference>
<sequence length="87" mass="9816">MEGVGSAASPGESCNKESERQLRLRLCVLNETLNTERDYVGTLRFLQSAFLHRIRQNAIDKAENCISEENVKSLIQIKAWLLGLLEP</sequence>
<proteinExistence type="predicted"/>
<organism evidence="1 2">
    <name type="scientific">Xenopus laevis</name>
    <name type="common">African clawed frog</name>
    <dbReference type="NCBI Taxonomy" id="8355"/>
    <lineage>
        <taxon>Eukaryota</taxon>
        <taxon>Metazoa</taxon>
        <taxon>Chordata</taxon>
        <taxon>Craniata</taxon>
        <taxon>Vertebrata</taxon>
        <taxon>Euteleostomi</taxon>
        <taxon>Amphibia</taxon>
        <taxon>Batrachia</taxon>
        <taxon>Anura</taxon>
        <taxon>Pipoidea</taxon>
        <taxon>Pipidae</taxon>
        <taxon>Xenopodinae</taxon>
        <taxon>Xenopus</taxon>
        <taxon>Xenopus</taxon>
    </lineage>
</organism>
<dbReference type="InterPro" id="IPR035899">
    <property type="entry name" value="DBL_dom_sf"/>
</dbReference>
<dbReference type="AlphaFoldDB" id="A0A974BWV0"/>
<evidence type="ECO:0008006" key="3">
    <source>
        <dbReference type="Google" id="ProtNLM"/>
    </source>
</evidence>
<evidence type="ECO:0000313" key="1">
    <source>
        <dbReference type="EMBL" id="OCT62350.1"/>
    </source>
</evidence>
<gene>
    <name evidence="1" type="ORF">XELAEV_18043430mg</name>
</gene>
<accession>A0A974BWV0</accession>
<evidence type="ECO:0000313" key="2">
    <source>
        <dbReference type="Proteomes" id="UP000694892"/>
    </source>
</evidence>
<dbReference type="EMBL" id="CM004482">
    <property type="protein sequence ID" value="OCT62350.1"/>
    <property type="molecule type" value="Genomic_DNA"/>
</dbReference>
<name>A0A974BWV0_XENLA</name>
<dbReference type="Gene3D" id="1.20.900.10">
    <property type="entry name" value="Dbl homology (DH) domain"/>
    <property type="match status" value="1"/>
</dbReference>
<dbReference type="SUPFAM" id="SSF48065">
    <property type="entry name" value="DBL homology domain (DH-domain)"/>
    <property type="match status" value="1"/>
</dbReference>
<reference evidence="2" key="1">
    <citation type="journal article" date="2016" name="Nature">
        <title>Genome evolution in the allotetraploid frog Xenopus laevis.</title>
        <authorList>
            <person name="Session A.M."/>
            <person name="Uno Y."/>
            <person name="Kwon T."/>
            <person name="Chapman J.A."/>
            <person name="Toyoda A."/>
            <person name="Takahashi S."/>
            <person name="Fukui A."/>
            <person name="Hikosaka A."/>
            <person name="Suzuki A."/>
            <person name="Kondo M."/>
            <person name="van Heeringen S.J."/>
            <person name="Quigley I."/>
            <person name="Heinz S."/>
            <person name="Ogino H."/>
            <person name="Ochi H."/>
            <person name="Hellsten U."/>
            <person name="Lyons J.B."/>
            <person name="Simakov O."/>
            <person name="Putnam N."/>
            <person name="Stites J."/>
            <person name="Kuroki Y."/>
            <person name="Tanaka T."/>
            <person name="Michiue T."/>
            <person name="Watanabe M."/>
            <person name="Bogdanovic O."/>
            <person name="Lister R."/>
            <person name="Georgiou G."/>
            <person name="Paranjpe S.S."/>
            <person name="van Kruijsbergen I."/>
            <person name="Shu S."/>
            <person name="Carlson J."/>
            <person name="Kinoshita T."/>
            <person name="Ohta Y."/>
            <person name="Mawaribuchi S."/>
            <person name="Jenkins J."/>
            <person name="Grimwood J."/>
            <person name="Schmutz J."/>
            <person name="Mitros T."/>
            <person name="Mozaffari S.V."/>
            <person name="Suzuki Y."/>
            <person name="Haramoto Y."/>
            <person name="Yamamoto T.S."/>
            <person name="Takagi C."/>
            <person name="Heald R."/>
            <person name="Miller K."/>
            <person name="Haudenschild C."/>
            <person name="Kitzman J."/>
            <person name="Nakayama T."/>
            <person name="Izutsu Y."/>
            <person name="Robert J."/>
            <person name="Fortriede J."/>
            <person name="Burns K."/>
            <person name="Lotay V."/>
            <person name="Karimi K."/>
            <person name="Yasuoka Y."/>
            <person name="Dichmann D.S."/>
            <person name="Flajnik M.F."/>
            <person name="Houston D.W."/>
            <person name="Shendure J."/>
            <person name="DuPasquier L."/>
            <person name="Vize P.D."/>
            <person name="Zorn A.M."/>
            <person name="Ito M."/>
            <person name="Marcotte E.M."/>
            <person name="Wallingford J.B."/>
            <person name="Ito Y."/>
            <person name="Asashima M."/>
            <person name="Ueno N."/>
            <person name="Matsuda Y."/>
            <person name="Veenstra G.J."/>
            <person name="Fujiyama A."/>
            <person name="Harland R.M."/>
            <person name="Taira M."/>
            <person name="Rokhsar D.S."/>
        </authorList>
    </citation>
    <scope>NUCLEOTIDE SEQUENCE [LARGE SCALE GENOMIC DNA]</scope>
    <source>
        <strain evidence="2">J</strain>
    </source>
</reference>
<protein>
    <recommendedName>
        <fullName evidence="3">DH domain-containing protein</fullName>
    </recommendedName>
</protein>